<dbReference type="InterPro" id="IPR014790">
    <property type="entry name" value="MutL_C"/>
</dbReference>
<dbReference type="Pfam" id="PF13589">
    <property type="entry name" value="HATPase_c_3"/>
    <property type="match status" value="1"/>
</dbReference>
<comment type="similarity">
    <text evidence="1">Belongs to the DNA mismatch repair MutL/HexB family.</text>
</comment>
<dbReference type="Proteomes" id="UP000193218">
    <property type="component" value="Unassembled WGS sequence"/>
</dbReference>
<evidence type="ECO:0000313" key="5">
    <source>
        <dbReference type="EMBL" id="ORX40272.1"/>
    </source>
</evidence>
<dbReference type="GO" id="GO:0140664">
    <property type="term" value="F:ATP-dependent DNA damage sensor activity"/>
    <property type="evidence" value="ECO:0007669"/>
    <property type="project" value="InterPro"/>
</dbReference>
<dbReference type="OrthoDB" id="429932at2759"/>
<dbReference type="RefSeq" id="XP_021874057.1">
    <property type="nucleotide sequence ID" value="XM_022012341.1"/>
</dbReference>
<dbReference type="SUPFAM" id="SSF118116">
    <property type="entry name" value="DNA mismatch repair protein MutL"/>
    <property type="match status" value="1"/>
</dbReference>
<sequence>MASISRAAPPPGWSMPLSRSIVSLPRPTSSELRSSIVIPTLPSVLQALLHNALEAKASKITVWIMDPGTGGVGLRVEDDGTGITRSSWEYVGKRGWTGKTAKNATNGGTYAYGYRGESLASIASLGYLELNSRAVGSSETYTKILKNGKVIYTGRASRALSTHGTVITIKDMYENIPVRQRSLALVSSASLVNGCRKIVELLALVHPGVKWSLYEDHAIGTSAGHSKSILSLRGGKTSADIFRSLYGSFGVERVQNIRVSAGFRRIDGFISLGSAVNKAHQNLYINGCPLARCDLHHIIAKRFSKSRFSIMTADDASDREMTSSRRSPRRLERHPIYVLNVSLPSEDLDNAYGPQKNIFGHRDAGSVHALILAVIDEFLKRHEFINSKTAPQSPVASIQASQCPTKASEGPAYSPEKKSSVAPSSRRGAPSRMSLNDRMDRLFTPLPAPCTPCDDGRRSAPPRPLKRRADGSLSVPEPDVQIVPKEWVDQLVRDTDAHVFGYTNQQRDDTHYHHRVRLGSTSRLLERLAASKSGGHAAEDFEITAESLSHAHVIGQVDRKFVACSVTGRLKTASSATGNVRQIMVLIDQHAADERASVEPILSDLCQGFISGTLQTESLKTPSTIILSREEMRTLRHPGVVTLLERWGIHLDLSVFDPETVDLSQVKVTRVPAALLSRLGRKEGGEMTRLLRQYLPFLDEQQGEIEGTLTLLATGTHSSGTTPVDFTDWRRVLRWMPTEMLDLANSKACRSAIMFQDSLALDQCQRLVFRLGQTRFPFVCAHGRPSLVPITPIESHPPASTRTIDWAQWAEKHV</sequence>
<dbReference type="EMBL" id="NBSH01000002">
    <property type="protein sequence ID" value="ORX40272.1"/>
    <property type="molecule type" value="Genomic_DNA"/>
</dbReference>
<dbReference type="PANTHER" id="PTHR10073:SF47">
    <property type="entry name" value="DNA MISMATCH REPAIR PROTEIN MLH3"/>
    <property type="match status" value="1"/>
</dbReference>
<evidence type="ECO:0000256" key="3">
    <source>
        <dbReference type="SAM" id="MobiDB-lite"/>
    </source>
</evidence>
<dbReference type="PANTHER" id="PTHR10073">
    <property type="entry name" value="DNA MISMATCH REPAIR PROTEIN MLH, PMS, MUTL"/>
    <property type="match status" value="1"/>
</dbReference>
<feature type="region of interest" description="Disordered" evidence="3">
    <location>
        <begin position="389"/>
        <end position="476"/>
    </location>
</feature>
<dbReference type="GeneID" id="33554149"/>
<dbReference type="InterPro" id="IPR037198">
    <property type="entry name" value="MutL_C_sf"/>
</dbReference>
<dbReference type="Gene3D" id="3.30.565.10">
    <property type="entry name" value="Histidine kinase-like ATPase, C-terminal domain"/>
    <property type="match status" value="1"/>
</dbReference>
<proteinExistence type="inferred from homology"/>
<dbReference type="InterPro" id="IPR042120">
    <property type="entry name" value="MutL_C_dimsub"/>
</dbReference>
<evidence type="ECO:0000256" key="1">
    <source>
        <dbReference type="ARBA" id="ARBA00006082"/>
    </source>
</evidence>
<dbReference type="InterPro" id="IPR020568">
    <property type="entry name" value="Ribosomal_Su5_D2-typ_SF"/>
</dbReference>
<dbReference type="InterPro" id="IPR036890">
    <property type="entry name" value="HATPase_C_sf"/>
</dbReference>
<feature type="domain" description="MutL C-terminal dimerisation" evidence="4">
    <location>
        <begin position="553"/>
        <end position="759"/>
    </location>
</feature>
<dbReference type="SUPFAM" id="SSF54211">
    <property type="entry name" value="Ribosomal protein S5 domain 2-like"/>
    <property type="match status" value="1"/>
</dbReference>
<evidence type="ECO:0000259" key="4">
    <source>
        <dbReference type="SMART" id="SM00853"/>
    </source>
</evidence>
<dbReference type="Gene3D" id="3.30.230.10">
    <property type="match status" value="1"/>
</dbReference>
<dbReference type="InterPro" id="IPR014721">
    <property type="entry name" value="Ribsml_uS5_D2-typ_fold_subgr"/>
</dbReference>
<dbReference type="GO" id="GO:0016887">
    <property type="term" value="F:ATP hydrolysis activity"/>
    <property type="evidence" value="ECO:0007669"/>
    <property type="project" value="InterPro"/>
</dbReference>
<dbReference type="AlphaFoldDB" id="A0A1Y1UQN7"/>
<organism evidence="5 6">
    <name type="scientific">Kockovaella imperatae</name>
    <dbReference type="NCBI Taxonomy" id="4999"/>
    <lineage>
        <taxon>Eukaryota</taxon>
        <taxon>Fungi</taxon>
        <taxon>Dikarya</taxon>
        <taxon>Basidiomycota</taxon>
        <taxon>Agaricomycotina</taxon>
        <taxon>Tremellomycetes</taxon>
        <taxon>Tremellales</taxon>
        <taxon>Cuniculitremaceae</taxon>
        <taxon>Kockovaella</taxon>
    </lineage>
</organism>
<dbReference type="GO" id="GO:0061982">
    <property type="term" value="P:meiosis I cell cycle process"/>
    <property type="evidence" value="ECO:0007669"/>
    <property type="project" value="UniProtKB-ARBA"/>
</dbReference>
<accession>A0A1Y1UQN7</accession>
<dbReference type="InterPro" id="IPR038973">
    <property type="entry name" value="MutL/Mlh/Pms-like"/>
</dbReference>
<protein>
    <recommendedName>
        <fullName evidence="4">MutL C-terminal dimerisation domain-containing protein</fullName>
    </recommendedName>
</protein>
<keyword evidence="6" id="KW-1185">Reference proteome</keyword>
<dbReference type="GO" id="GO:0006298">
    <property type="term" value="P:mismatch repair"/>
    <property type="evidence" value="ECO:0007669"/>
    <property type="project" value="InterPro"/>
</dbReference>
<dbReference type="GO" id="GO:0032300">
    <property type="term" value="C:mismatch repair complex"/>
    <property type="evidence" value="ECO:0007669"/>
    <property type="project" value="InterPro"/>
</dbReference>
<dbReference type="InParanoid" id="A0A1Y1UQN7"/>
<reference evidence="5 6" key="1">
    <citation type="submission" date="2017-03" db="EMBL/GenBank/DDBJ databases">
        <title>Widespread Adenine N6-methylation of Active Genes in Fungi.</title>
        <authorList>
            <consortium name="DOE Joint Genome Institute"/>
            <person name="Mondo S.J."/>
            <person name="Dannebaum R.O."/>
            <person name="Kuo R.C."/>
            <person name="Louie K.B."/>
            <person name="Bewick A.J."/>
            <person name="Labutti K."/>
            <person name="Haridas S."/>
            <person name="Kuo A."/>
            <person name="Salamov A."/>
            <person name="Ahrendt S.R."/>
            <person name="Lau R."/>
            <person name="Bowen B.P."/>
            <person name="Lipzen A."/>
            <person name="Sullivan W."/>
            <person name="Andreopoulos W.B."/>
            <person name="Clum A."/>
            <person name="Lindquist E."/>
            <person name="Daum C."/>
            <person name="Northen T.R."/>
            <person name="Ramamoorthy G."/>
            <person name="Schmitz R.J."/>
            <person name="Gryganskyi A."/>
            <person name="Culley D."/>
            <person name="Magnuson J."/>
            <person name="James T.Y."/>
            <person name="O'Malley M.A."/>
            <person name="Stajich J.E."/>
            <person name="Spatafora J.W."/>
            <person name="Visel A."/>
            <person name="Grigoriev I.V."/>
        </authorList>
    </citation>
    <scope>NUCLEOTIDE SEQUENCE [LARGE SCALE GENOMIC DNA]</scope>
    <source>
        <strain evidence="5 6">NRRL Y-17943</strain>
    </source>
</reference>
<evidence type="ECO:0000313" key="6">
    <source>
        <dbReference type="Proteomes" id="UP000193218"/>
    </source>
</evidence>
<dbReference type="SUPFAM" id="SSF55874">
    <property type="entry name" value="ATPase domain of HSP90 chaperone/DNA topoisomerase II/histidine kinase"/>
    <property type="match status" value="1"/>
</dbReference>
<feature type="compositionally biased region" description="Polar residues" evidence="3">
    <location>
        <begin position="389"/>
        <end position="405"/>
    </location>
</feature>
<dbReference type="GO" id="GO:0005524">
    <property type="term" value="F:ATP binding"/>
    <property type="evidence" value="ECO:0007669"/>
    <property type="project" value="InterPro"/>
</dbReference>
<keyword evidence="2" id="KW-0227">DNA damage</keyword>
<evidence type="ECO:0000256" key="2">
    <source>
        <dbReference type="ARBA" id="ARBA00022763"/>
    </source>
</evidence>
<dbReference type="SMART" id="SM00853">
    <property type="entry name" value="MutL_C"/>
    <property type="match status" value="1"/>
</dbReference>
<dbReference type="STRING" id="4999.A0A1Y1UQN7"/>
<dbReference type="Gene3D" id="3.30.1540.20">
    <property type="entry name" value="MutL, C-terminal domain, dimerisation subdomain"/>
    <property type="match status" value="1"/>
</dbReference>
<name>A0A1Y1UQN7_9TREE</name>
<comment type="caution">
    <text evidence="5">The sequence shown here is derived from an EMBL/GenBank/DDBJ whole genome shotgun (WGS) entry which is preliminary data.</text>
</comment>
<gene>
    <name evidence="5" type="ORF">BD324DRAFT_271424</name>
</gene>